<dbReference type="Pfam" id="PF01168">
    <property type="entry name" value="Ala_racemase_N"/>
    <property type="match status" value="1"/>
</dbReference>
<protein>
    <submittedName>
        <fullName evidence="5">Alanine/ornithine racemase family PLP-dependent enzyme</fullName>
    </submittedName>
</protein>
<dbReference type="RefSeq" id="WP_256182071.1">
    <property type="nucleotide sequence ID" value="NZ_DBEWVB010000074.1"/>
</dbReference>
<dbReference type="Proteomes" id="UP001205919">
    <property type="component" value="Unassembled WGS sequence"/>
</dbReference>
<dbReference type="InterPro" id="IPR001608">
    <property type="entry name" value="Ala_racemase_N"/>
</dbReference>
<dbReference type="EMBL" id="JANFYT010000021">
    <property type="protein sequence ID" value="MCQ4814829.1"/>
    <property type="molecule type" value="Genomic_DNA"/>
</dbReference>
<evidence type="ECO:0000313" key="5">
    <source>
        <dbReference type="EMBL" id="MCQ4814829.1"/>
    </source>
</evidence>
<evidence type="ECO:0000313" key="6">
    <source>
        <dbReference type="Proteomes" id="UP001205919"/>
    </source>
</evidence>
<sequence length="362" mass="39040">MPLEQKKTKYPLLRVKLDNIRKNAGSLVAECARHGVNVWGVSKGISAFPEVARAFASGGIKIIADSRLDNIRRIREAGVALEYALIRIPMRSELEELAELCDYTLISDIGTLEALAEICEKSGREVKCVVMFDMGDLREGFWFKEAERTAAGLAKFTGKMKIAGVGANFACASGVLPSAKNLTELAACGAAVEAALGRPLAIYSGGGTGSFVMMRRGSLPGAFNNLRLGEALLLGRDTSFGMLLDGLSQDTMRIEAELVEVRTKPTLPVGEIGHDAFGSVPVFEDRGDRRRGILALGKQDVNISGLEPLDDGVRIITASSDHLLVDIEERPDLKVGDVLSFRPDYTAMLSSSTSPYVTKVFE</sequence>
<comment type="cofactor">
    <cofactor evidence="1">
        <name>pyridoxal 5'-phosphate</name>
        <dbReference type="ChEBI" id="CHEBI:597326"/>
    </cofactor>
</comment>
<evidence type="ECO:0000259" key="4">
    <source>
        <dbReference type="Pfam" id="PF01168"/>
    </source>
</evidence>
<dbReference type="CDD" id="cd06815">
    <property type="entry name" value="PLPDE_III_AR_like_1"/>
    <property type="match status" value="1"/>
</dbReference>
<dbReference type="PANTHER" id="PTHR30511:SF3">
    <property type="entry name" value="LYSINE RACEMASE"/>
    <property type="match status" value="1"/>
</dbReference>
<reference evidence="5 6" key="1">
    <citation type="submission" date="2022-06" db="EMBL/GenBank/DDBJ databases">
        <title>Isolation of gut microbiota from human fecal samples.</title>
        <authorList>
            <person name="Pamer E.G."/>
            <person name="Barat B."/>
            <person name="Waligurski E."/>
            <person name="Medina S."/>
            <person name="Paddock L."/>
            <person name="Mostad J."/>
        </authorList>
    </citation>
    <scope>NUCLEOTIDE SEQUENCE [LARGE SCALE GENOMIC DNA]</scope>
    <source>
        <strain evidence="5 6">DFI.9.90</strain>
    </source>
</reference>
<dbReference type="AlphaFoldDB" id="A0AAW5K9X8"/>
<proteinExistence type="predicted"/>
<dbReference type="GO" id="GO:0008784">
    <property type="term" value="F:alanine racemase activity"/>
    <property type="evidence" value="ECO:0007669"/>
    <property type="project" value="TreeGrafter"/>
</dbReference>
<organism evidence="5 6">
    <name type="scientific">Cloacibacillus evryensis</name>
    <dbReference type="NCBI Taxonomy" id="508460"/>
    <lineage>
        <taxon>Bacteria</taxon>
        <taxon>Thermotogati</taxon>
        <taxon>Synergistota</taxon>
        <taxon>Synergistia</taxon>
        <taxon>Synergistales</taxon>
        <taxon>Synergistaceae</taxon>
        <taxon>Cloacibacillus</taxon>
    </lineage>
</organism>
<gene>
    <name evidence="5" type="ORF">NE630_10350</name>
</gene>
<dbReference type="Gene3D" id="3.20.20.10">
    <property type="entry name" value="Alanine racemase"/>
    <property type="match status" value="1"/>
</dbReference>
<dbReference type="PANTHER" id="PTHR30511">
    <property type="entry name" value="ALANINE RACEMASE"/>
    <property type="match status" value="1"/>
</dbReference>
<keyword evidence="3" id="KW-0413">Isomerase</keyword>
<dbReference type="GO" id="GO:0005829">
    <property type="term" value="C:cytosol"/>
    <property type="evidence" value="ECO:0007669"/>
    <property type="project" value="TreeGrafter"/>
</dbReference>
<evidence type="ECO:0000256" key="1">
    <source>
        <dbReference type="ARBA" id="ARBA00001933"/>
    </source>
</evidence>
<evidence type="ECO:0000256" key="2">
    <source>
        <dbReference type="ARBA" id="ARBA00022898"/>
    </source>
</evidence>
<keyword evidence="6" id="KW-1185">Reference proteome</keyword>
<dbReference type="SUPFAM" id="SSF51419">
    <property type="entry name" value="PLP-binding barrel"/>
    <property type="match status" value="1"/>
</dbReference>
<comment type="caution">
    <text evidence="5">The sequence shown here is derived from an EMBL/GenBank/DDBJ whole genome shotgun (WGS) entry which is preliminary data.</text>
</comment>
<keyword evidence="2" id="KW-0663">Pyridoxal phosphate</keyword>
<name>A0AAW5K9X8_9BACT</name>
<dbReference type="InterPro" id="IPR029066">
    <property type="entry name" value="PLP-binding_barrel"/>
</dbReference>
<feature type="domain" description="Alanine racemase N-terminal" evidence="4">
    <location>
        <begin position="15"/>
        <end position="233"/>
    </location>
</feature>
<dbReference type="GO" id="GO:0030170">
    <property type="term" value="F:pyridoxal phosphate binding"/>
    <property type="evidence" value="ECO:0007669"/>
    <property type="project" value="TreeGrafter"/>
</dbReference>
<accession>A0AAW5K9X8</accession>
<evidence type="ECO:0000256" key="3">
    <source>
        <dbReference type="ARBA" id="ARBA00023235"/>
    </source>
</evidence>
<dbReference type="InterPro" id="IPR000821">
    <property type="entry name" value="Ala_racemase"/>
</dbReference>